<proteinExistence type="predicted"/>
<keyword evidence="2" id="KW-1185">Reference proteome</keyword>
<dbReference type="EMBL" id="JAAIVB010000073">
    <property type="protein sequence ID" value="NEX63625.1"/>
    <property type="molecule type" value="Genomic_DNA"/>
</dbReference>
<protein>
    <submittedName>
        <fullName evidence="1">Uncharacterized protein</fullName>
    </submittedName>
</protein>
<evidence type="ECO:0000313" key="1">
    <source>
        <dbReference type="EMBL" id="NEX63625.1"/>
    </source>
</evidence>
<dbReference type="Proteomes" id="UP000482155">
    <property type="component" value="Unassembled WGS sequence"/>
</dbReference>
<accession>A0A6B3SW57</accession>
<organism evidence="1 2">
    <name type="scientific">Noviherbaspirillum galbum</name>
    <dbReference type="NCBI Taxonomy" id="2709383"/>
    <lineage>
        <taxon>Bacteria</taxon>
        <taxon>Pseudomonadati</taxon>
        <taxon>Pseudomonadota</taxon>
        <taxon>Betaproteobacteria</taxon>
        <taxon>Burkholderiales</taxon>
        <taxon>Oxalobacteraceae</taxon>
        <taxon>Noviherbaspirillum</taxon>
    </lineage>
</organism>
<sequence length="163" mass="18075">MSKYETISLGMSALALVISAATGYFQYQTRQDSVEERIKVELKMMLDKSPLNPLDLRMISGVEERENLQPAVLITNIGSATVRILEAGYQDFDLPNHAFYAGTEQPRTLSPGEQAIFPISDIVKVNRQLVDDIKLGEEKNAKIFAVSTKGNRFEAPAVIEVAK</sequence>
<name>A0A6B3SW57_9BURK</name>
<reference evidence="1 2" key="1">
    <citation type="submission" date="2020-02" db="EMBL/GenBank/DDBJ databases">
        <authorList>
            <person name="Kim M.K."/>
        </authorList>
    </citation>
    <scope>NUCLEOTIDE SEQUENCE [LARGE SCALE GENOMIC DNA]</scope>
    <source>
        <strain evidence="1 2">17J57-3</strain>
    </source>
</reference>
<evidence type="ECO:0000313" key="2">
    <source>
        <dbReference type="Proteomes" id="UP000482155"/>
    </source>
</evidence>
<dbReference type="AlphaFoldDB" id="A0A6B3SW57"/>
<dbReference type="RefSeq" id="WP_163967566.1">
    <property type="nucleotide sequence ID" value="NZ_JAAIVB010000073.1"/>
</dbReference>
<gene>
    <name evidence="1" type="ORF">G3574_21310</name>
</gene>
<comment type="caution">
    <text evidence="1">The sequence shown here is derived from an EMBL/GenBank/DDBJ whole genome shotgun (WGS) entry which is preliminary data.</text>
</comment>